<feature type="non-terminal residue" evidence="2">
    <location>
        <position position="1"/>
    </location>
</feature>
<dbReference type="SUPFAM" id="SSF55347">
    <property type="entry name" value="Glyceraldehyde-3-phosphate dehydrogenase-like, C-terminal domain"/>
    <property type="match status" value="1"/>
</dbReference>
<evidence type="ECO:0000259" key="1">
    <source>
        <dbReference type="Pfam" id="PF21252"/>
    </source>
</evidence>
<dbReference type="EMBL" id="BARS01001386">
    <property type="protein sequence ID" value="GAF71143.1"/>
    <property type="molecule type" value="Genomic_DNA"/>
</dbReference>
<feature type="domain" description="Glycosyl hydrolase 109 C-terminal" evidence="1">
    <location>
        <begin position="3"/>
        <end position="125"/>
    </location>
</feature>
<dbReference type="Pfam" id="PF21252">
    <property type="entry name" value="Glyco_hydro_109_C"/>
    <property type="match status" value="1"/>
</dbReference>
<protein>
    <recommendedName>
        <fullName evidence="1">Glycosyl hydrolase 109 C-terminal domain-containing protein</fullName>
    </recommendedName>
</protein>
<comment type="caution">
    <text evidence="2">The sequence shown here is derived from an EMBL/GenBank/DDBJ whole genome shotgun (WGS) entry which is preliminary data.</text>
</comment>
<sequence length="207" mass="23045">ITKWRRKWQTGINGVTYGTHSLGSILQWMPGERVVSVCGVGSGHHYVDPRGDEYENEDACLMLCRMSGGGLVKIRVDMLSNRPHAMTNYQLQGTDGCYESARGGPGDVNKIWLKSRHEDPNEWHDLGELRDEFLPEFWKEALDAAQKAGHGGGDYFEVLDFVNAALGKAPCPIGIHEAMDMTLPGLVSQQSILEGSRWTDVPDSRTW</sequence>
<evidence type="ECO:0000313" key="2">
    <source>
        <dbReference type="EMBL" id="GAF71143.1"/>
    </source>
</evidence>
<dbReference type="InterPro" id="IPR049303">
    <property type="entry name" value="Glyco_hydro_109_C"/>
</dbReference>
<reference evidence="2" key="1">
    <citation type="journal article" date="2014" name="Front. Microbiol.">
        <title>High frequency of phylogenetically diverse reductive dehalogenase-homologous genes in deep subseafloor sedimentary metagenomes.</title>
        <authorList>
            <person name="Kawai M."/>
            <person name="Futagami T."/>
            <person name="Toyoda A."/>
            <person name="Takaki Y."/>
            <person name="Nishi S."/>
            <person name="Hori S."/>
            <person name="Arai W."/>
            <person name="Tsubouchi T."/>
            <person name="Morono Y."/>
            <person name="Uchiyama I."/>
            <person name="Ito T."/>
            <person name="Fujiyama A."/>
            <person name="Inagaki F."/>
            <person name="Takami H."/>
        </authorList>
    </citation>
    <scope>NUCLEOTIDE SEQUENCE</scope>
    <source>
        <strain evidence="2">Expedition CK06-06</strain>
    </source>
</reference>
<gene>
    <name evidence="2" type="ORF">S01H1_02760</name>
</gene>
<proteinExistence type="predicted"/>
<name>X0RQT9_9ZZZZ</name>
<organism evidence="2">
    <name type="scientific">marine sediment metagenome</name>
    <dbReference type="NCBI Taxonomy" id="412755"/>
    <lineage>
        <taxon>unclassified sequences</taxon>
        <taxon>metagenomes</taxon>
        <taxon>ecological metagenomes</taxon>
    </lineage>
</organism>
<accession>X0RQT9</accession>
<dbReference type="AlphaFoldDB" id="X0RQT9"/>
<dbReference type="Gene3D" id="3.30.360.10">
    <property type="entry name" value="Dihydrodipicolinate Reductase, domain 2"/>
    <property type="match status" value="1"/>
</dbReference>